<evidence type="ECO:0000256" key="2">
    <source>
        <dbReference type="SAM" id="SignalP"/>
    </source>
</evidence>
<feature type="region of interest" description="Disordered" evidence="1">
    <location>
        <begin position="28"/>
        <end position="55"/>
    </location>
</feature>
<proteinExistence type="predicted"/>
<gene>
    <name evidence="3" type="ORF">BECKLFY1418C_GA0070996_11463</name>
</gene>
<keyword evidence="2" id="KW-0732">Signal</keyword>
<feature type="compositionally biased region" description="Low complexity" evidence="1">
    <location>
        <begin position="46"/>
        <end position="55"/>
    </location>
</feature>
<organism evidence="3">
    <name type="scientific">Candidatus Kentrum sp. LFY</name>
    <dbReference type="NCBI Taxonomy" id="2126342"/>
    <lineage>
        <taxon>Bacteria</taxon>
        <taxon>Pseudomonadati</taxon>
        <taxon>Pseudomonadota</taxon>
        <taxon>Gammaproteobacteria</taxon>
        <taxon>Candidatus Kentrum</taxon>
    </lineage>
</organism>
<dbReference type="AlphaFoldDB" id="A0A450X2T7"/>
<evidence type="ECO:0000313" key="3">
    <source>
        <dbReference type="EMBL" id="VFK23553.1"/>
    </source>
</evidence>
<sequence length="172" mass="18466">MKLKNGKSTVYTAALLISMGSAAASAQQEEFELGSAEEATPSVDGSASTPASPTSNSKGFFGDLNFQVELGASFSYWDPGVNGDILNFDTEGAEVARLLAGINYKKQNMLMFSYERPFTDSPEQDALLEKNKSEDTSFEQIIGEIGLAPLADIFNVRNKASSKKSVGEIIVF</sequence>
<evidence type="ECO:0000256" key="1">
    <source>
        <dbReference type="SAM" id="MobiDB-lite"/>
    </source>
</evidence>
<feature type="chain" id="PRO_5019304269" evidence="2">
    <location>
        <begin position="27"/>
        <end position="172"/>
    </location>
</feature>
<accession>A0A450X2T7</accession>
<name>A0A450X2T7_9GAMM</name>
<dbReference type="EMBL" id="CAADFN010000146">
    <property type="protein sequence ID" value="VFK23553.1"/>
    <property type="molecule type" value="Genomic_DNA"/>
</dbReference>
<protein>
    <submittedName>
        <fullName evidence="3">Uncharacterized protein</fullName>
    </submittedName>
</protein>
<reference evidence="3" key="1">
    <citation type="submission" date="2019-02" db="EMBL/GenBank/DDBJ databases">
        <authorList>
            <person name="Gruber-Vodicka R. H."/>
            <person name="Seah K. B. B."/>
        </authorList>
    </citation>
    <scope>NUCLEOTIDE SEQUENCE</scope>
    <source>
        <strain evidence="3">BECK_BY7</strain>
    </source>
</reference>
<feature type="signal peptide" evidence="2">
    <location>
        <begin position="1"/>
        <end position="26"/>
    </location>
</feature>